<comment type="cofactor">
    <cofactor evidence="7">
        <name>Mg(2+)</name>
        <dbReference type="ChEBI" id="CHEBI:18420"/>
    </cofactor>
    <text evidence="7">Binds 1 Mg(2+) ion per subunit.</text>
</comment>
<reference evidence="9 10" key="1">
    <citation type="submission" date="2023-04" db="EMBL/GenBank/DDBJ databases">
        <title>A novel bacteria isolated from coastal sediment.</title>
        <authorList>
            <person name="Liu X.-J."/>
            <person name="Du Z.-J."/>
        </authorList>
    </citation>
    <scope>NUCLEOTIDE SEQUENCE [LARGE SCALE GENOMIC DNA]</scope>
    <source>
        <strain evidence="9 10">SDUM461003</strain>
    </source>
</reference>
<proteinExistence type="inferred from homology"/>
<evidence type="ECO:0000256" key="7">
    <source>
        <dbReference type="HAMAP-Rule" id="MF_01405"/>
    </source>
</evidence>
<feature type="binding site" evidence="7">
    <location>
        <position position="72"/>
    </location>
    <ligand>
        <name>Mg(2+)</name>
        <dbReference type="ChEBI" id="CHEBI:18420"/>
    </ligand>
</feature>
<feature type="binding site" evidence="7">
    <location>
        <begin position="183"/>
        <end position="184"/>
    </location>
    <ligand>
        <name>substrate</name>
    </ligand>
</feature>
<dbReference type="PANTHER" id="PTHR11067:SF9">
    <property type="entry name" value="INOSINE TRIPHOSPHATE PYROPHOSPHATASE"/>
    <property type="match status" value="1"/>
</dbReference>
<keyword evidence="10" id="KW-1185">Reference proteome</keyword>
<sequence length="196" mass="20668">MKQLIVATGNAHKVEEFDGLLADCGFEVHSAKVCGGMPEVVEDGGSFAANARIKALALRAQAPADAWIVSDDSGLEVDALDGAPGIYSARYAGEGANDLDNLNKLLAELAQVPVEQRAARFRCVLCLLDPEGREQFFEGACEGRIATEPTGAAGFGYDPIFVPVGFSKSFAELGETSKSQLSHRALAVKALRQGVL</sequence>
<gene>
    <name evidence="9" type="primary">rdgB</name>
    <name evidence="9" type="ORF">QEH52_11830</name>
</gene>
<dbReference type="PANTHER" id="PTHR11067">
    <property type="entry name" value="INOSINE TRIPHOSPHATE PYROPHOSPHATASE/HAM1 PROTEIN"/>
    <property type="match status" value="1"/>
</dbReference>
<dbReference type="EC" id="3.6.1.66" evidence="7"/>
<dbReference type="Proteomes" id="UP001225316">
    <property type="component" value="Unassembled WGS sequence"/>
</dbReference>
<keyword evidence="6 7" id="KW-0546">Nucleotide metabolism</keyword>
<dbReference type="Gene3D" id="3.90.950.10">
    <property type="match status" value="1"/>
</dbReference>
<dbReference type="Pfam" id="PF01725">
    <property type="entry name" value="Ham1p_like"/>
    <property type="match status" value="1"/>
</dbReference>
<evidence type="ECO:0000313" key="10">
    <source>
        <dbReference type="Proteomes" id="UP001225316"/>
    </source>
</evidence>
<keyword evidence="2 7" id="KW-0479">Metal-binding</keyword>
<comment type="subunit">
    <text evidence="7">Homodimer.</text>
</comment>
<dbReference type="InterPro" id="IPR020922">
    <property type="entry name" value="dITP/XTP_pyrophosphatase"/>
</dbReference>
<feature type="binding site" evidence="7">
    <location>
        <position position="178"/>
    </location>
    <ligand>
        <name>substrate</name>
    </ligand>
</feature>
<dbReference type="InterPro" id="IPR029001">
    <property type="entry name" value="ITPase-like_fam"/>
</dbReference>
<comment type="catalytic activity">
    <reaction evidence="7">
        <text>XTP + H2O = XMP + diphosphate + H(+)</text>
        <dbReference type="Rhea" id="RHEA:28610"/>
        <dbReference type="ChEBI" id="CHEBI:15377"/>
        <dbReference type="ChEBI" id="CHEBI:15378"/>
        <dbReference type="ChEBI" id="CHEBI:33019"/>
        <dbReference type="ChEBI" id="CHEBI:57464"/>
        <dbReference type="ChEBI" id="CHEBI:61314"/>
        <dbReference type="EC" id="3.6.1.66"/>
    </reaction>
</comment>
<name>A0ABU1AX79_9BACT</name>
<accession>A0ABU1AX79</accession>
<dbReference type="HAMAP" id="MF_01405">
    <property type="entry name" value="Non_canon_purine_NTPase"/>
    <property type="match status" value="1"/>
</dbReference>
<evidence type="ECO:0000256" key="6">
    <source>
        <dbReference type="ARBA" id="ARBA00023080"/>
    </source>
</evidence>
<dbReference type="SUPFAM" id="SSF52972">
    <property type="entry name" value="ITPase-like"/>
    <property type="match status" value="1"/>
</dbReference>
<feature type="binding site" evidence="7">
    <location>
        <position position="73"/>
    </location>
    <ligand>
        <name>substrate</name>
    </ligand>
</feature>
<comment type="caution">
    <text evidence="9">The sequence shown here is derived from an EMBL/GenBank/DDBJ whole genome shotgun (WGS) entry which is preliminary data.</text>
</comment>
<dbReference type="CDD" id="cd00515">
    <property type="entry name" value="HAM1"/>
    <property type="match status" value="1"/>
</dbReference>
<evidence type="ECO:0000256" key="4">
    <source>
        <dbReference type="ARBA" id="ARBA00022801"/>
    </source>
</evidence>
<evidence type="ECO:0000256" key="2">
    <source>
        <dbReference type="ARBA" id="ARBA00022723"/>
    </source>
</evidence>
<comment type="function">
    <text evidence="7">Pyrophosphatase that catalyzes the hydrolysis of nucleoside triphosphates to their monophosphate derivatives, with a high preference for the non-canonical purine nucleotides XTP (xanthosine triphosphate), dITP (deoxyinosine triphosphate) and ITP. Seems to function as a house-cleaning enzyme that removes non-canonical purine nucleotides from the nucleotide pool, thus preventing their incorporation into DNA/RNA and avoiding chromosomal lesions.</text>
</comment>
<evidence type="ECO:0000256" key="5">
    <source>
        <dbReference type="ARBA" id="ARBA00022842"/>
    </source>
</evidence>
<feature type="active site" description="Proton acceptor" evidence="7">
    <location>
        <position position="72"/>
    </location>
</feature>
<evidence type="ECO:0000256" key="3">
    <source>
        <dbReference type="ARBA" id="ARBA00022741"/>
    </source>
</evidence>
<keyword evidence="4 7" id="KW-0378">Hydrolase</keyword>
<keyword evidence="5 7" id="KW-0460">Magnesium</keyword>
<evidence type="ECO:0000256" key="1">
    <source>
        <dbReference type="ARBA" id="ARBA00008023"/>
    </source>
</evidence>
<evidence type="ECO:0000313" key="9">
    <source>
        <dbReference type="EMBL" id="MDQ8208202.1"/>
    </source>
</evidence>
<protein>
    <recommendedName>
        <fullName evidence="7">dITP/XTP pyrophosphatase</fullName>
        <ecNumber evidence="7">3.6.1.66</ecNumber>
    </recommendedName>
    <alternativeName>
        <fullName evidence="7">Non-canonical purine NTP pyrophosphatase</fullName>
    </alternativeName>
    <alternativeName>
        <fullName evidence="7">Non-standard purine NTP pyrophosphatase</fullName>
    </alternativeName>
    <alternativeName>
        <fullName evidence="7">Nucleoside-triphosphate diphosphatase</fullName>
    </alternativeName>
    <alternativeName>
        <fullName evidence="7">Nucleoside-triphosphate pyrophosphatase</fullName>
        <shortName evidence="7">NTPase</shortName>
    </alternativeName>
</protein>
<dbReference type="EMBL" id="JARXHW010000026">
    <property type="protein sequence ID" value="MDQ8208202.1"/>
    <property type="molecule type" value="Genomic_DNA"/>
</dbReference>
<feature type="binding site" evidence="7">
    <location>
        <begin position="155"/>
        <end position="158"/>
    </location>
    <ligand>
        <name>substrate</name>
    </ligand>
</feature>
<comment type="catalytic activity">
    <reaction evidence="7">
        <text>ITP + H2O = IMP + diphosphate + H(+)</text>
        <dbReference type="Rhea" id="RHEA:29399"/>
        <dbReference type="ChEBI" id="CHEBI:15377"/>
        <dbReference type="ChEBI" id="CHEBI:15378"/>
        <dbReference type="ChEBI" id="CHEBI:33019"/>
        <dbReference type="ChEBI" id="CHEBI:58053"/>
        <dbReference type="ChEBI" id="CHEBI:61402"/>
        <dbReference type="EC" id="3.6.1.66"/>
    </reaction>
</comment>
<keyword evidence="3 7" id="KW-0547">Nucleotide-binding</keyword>
<feature type="binding site" evidence="7">
    <location>
        <begin position="8"/>
        <end position="13"/>
    </location>
    <ligand>
        <name>substrate</name>
    </ligand>
</feature>
<evidence type="ECO:0000256" key="8">
    <source>
        <dbReference type="RuleBase" id="RU003781"/>
    </source>
</evidence>
<comment type="similarity">
    <text evidence="1 7 8">Belongs to the HAM1 NTPase family.</text>
</comment>
<dbReference type="NCBIfam" id="TIGR00042">
    <property type="entry name" value="RdgB/HAM1 family non-canonical purine NTP pyrophosphatase"/>
    <property type="match status" value="1"/>
</dbReference>
<organism evidence="9 10">
    <name type="scientific">Thalassobacterium maritimum</name>
    <dbReference type="NCBI Taxonomy" id="3041265"/>
    <lineage>
        <taxon>Bacteria</taxon>
        <taxon>Pseudomonadati</taxon>
        <taxon>Verrucomicrobiota</taxon>
        <taxon>Opitutia</taxon>
        <taxon>Puniceicoccales</taxon>
        <taxon>Coraliomargaritaceae</taxon>
        <taxon>Thalassobacterium</taxon>
    </lineage>
</organism>
<comment type="catalytic activity">
    <reaction evidence="7">
        <text>dITP + H2O = dIMP + diphosphate + H(+)</text>
        <dbReference type="Rhea" id="RHEA:28342"/>
        <dbReference type="ChEBI" id="CHEBI:15377"/>
        <dbReference type="ChEBI" id="CHEBI:15378"/>
        <dbReference type="ChEBI" id="CHEBI:33019"/>
        <dbReference type="ChEBI" id="CHEBI:61194"/>
        <dbReference type="ChEBI" id="CHEBI:61382"/>
        <dbReference type="EC" id="3.6.1.66"/>
    </reaction>
</comment>
<dbReference type="InterPro" id="IPR002637">
    <property type="entry name" value="RdgB/HAM1"/>
</dbReference>
<comment type="caution">
    <text evidence="7">Lacks conserved residue(s) required for the propagation of feature annotation.</text>
</comment>
<dbReference type="RefSeq" id="WP_308950689.1">
    <property type="nucleotide sequence ID" value="NZ_JARXHW010000026.1"/>
</dbReference>